<name>A0ABD1EMP0_HYPHA</name>
<feature type="region of interest" description="Disordered" evidence="3">
    <location>
        <begin position="218"/>
        <end position="239"/>
    </location>
</feature>
<dbReference type="SMART" id="SM00174">
    <property type="entry name" value="RHO"/>
    <property type="match status" value="1"/>
</dbReference>
<protein>
    <submittedName>
        <fullName evidence="4">Uncharacterized protein</fullName>
    </submittedName>
</protein>
<evidence type="ECO:0000313" key="5">
    <source>
        <dbReference type="Proteomes" id="UP001566132"/>
    </source>
</evidence>
<keyword evidence="5" id="KW-1185">Reference proteome</keyword>
<dbReference type="PROSITE" id="PS51421">
    <property type="entry name" value="RAS"/>
    <property type="match status" value="1"/>
</dbReference>
<dbReference type="InterPro" id="IPR027417">
    <property type="entry name" value="P-loop_NTPase"/>
</dbReference>
<dbReference type="InterPro" id="IPR005225">
    <property type="entry name" value="Small_GTP-bd"/>
</dbReference>
<organism evidence="4 5">
    <name type="scientific">Hypothenemus hampei</name>
    <name type="common">Coffee berry borer</name>
    <dbReference type="NCBI Taxonomy" id="57062"/>
    <lineage>
        <taxon>Eukaryota</taxon>
        <taxon>Metazoa</taxon>
        <taxon>Ecdysozoa</taxon>
        <taxon>Arthropoda</taxon>
        <taxon>Hexapoda</taxon>
        <taxon>Insecta</taxon>
        <taxon>Pterygota</taxon>
        <taxon>Neoptera</taxon>
        <taxon>Endopterygota</taxon>
        <taxon>Coleoptera</taxon>
        <taxon>Polyphaga</taxon>
        <taxon>Cucujiformia</taxon>
        <taxon>Curculionidae</taxon>
        <taxon>Scolytinae</taxon>
        <taxon>Hypothenemus</taxon>
    </lineage>
</organism>
<dbReference type="SMART" id="SM00175">
    <property type="entry name" value="RAB"/>
    <property type="match status" value="1"/>
</dbReference>
<dbReference type="PRINTS" id="PR00449">
    <property type="entry name" value="RASTRNSFRMNG"/>
</dbReference>
<dbReference type="EMBL" id="JBDJPC010000007">
    <property type="protein sequence ID" value="KAL1494935.1"/>
    <property type="molecule type" value="Genomic_DNA"/>
</dbReference>
<dbReference type="SMART" id="SM00173">
    <property type="entry name" value="RAS"/>
    <property type="match status" value="1"/>
</dbReference>
<evidence type="ECO:0000313" key="4">
    <source>
        <dbReference type="EMBL" id="KAL1494935.1"/>
    </source>
</evidence>
<dbReference type="GO" id="GO:0000166">
    <property type="term" value="F:nucleotide binding"/>
    <property type="evidence" value="ECO:0007669"/>
    <property type="project" value="UniProtKB-KW"/>
</dbReference>
<dbReference type="Pfam" id="PF00071">
    <property type="entry name" value="Ras"/>
    <property type="match status" value="1"/>
</dbReference>
<dbReference type="InterPro" id="IPR001806">
    <property type="entry name" value="Small_GTPase"/>
</dbReference>
<dbReference type="Proteomes" id="UP001566132">
    <property type="component" value="Unassembled WGS sequence"/>
</dbReference>
<proteinExistence type="inferred from homology"/>
<evidence type="ECO:0000256" key="1">
    <source>
        <dbReference type="ARBA" id="ARBA00006270"/>
    </source>
</evidence>
<dbReference type="AlphaFoldDB" id="A0ABD1EMP0"/>
<dbReference type="Gene3D" id="3.40.50.300">
    <property type="entry name" value="P-loop containing nucleotide triphosphate hydrolases"/>
    <property type="match status" value="1"/>
</dbReference>
<reference evidence="4 5" key="1">
    <citation type="submission" date="2024-05" db="EMBL/GenBank/DDBJ databases">
        <title>Genetic variation in Jamaican populations of the coffee berry borer (Hypothenemus hampei).</title>
        <authorList>
            <person name="Errbii M."/>
            <person name="Myrie A."/>
        </authorList>
    </citation>
    <scope>NUCLEOTIDE SEQUENCE [LARGE SCALE GENOMIC DNA]</scope>
    <source>
        <strain evidence="4">JA-Hopewell-2020-01-JO</strain>
        <tissue evidence="4">Whole body</tissue>
    </source>
</reference>
<keyword evidence="2" id="KW-0547">Nucleotide-binding</keyword>
<gene>
    <name evidence="4" type="ORF">ABEB36_010439</name>
</gene>
<sequence>MSNSEDENDDRQLNIAILGELNVGKTNLIKKFTQNEFSTVYVPTIGADFYVKRINLGRREIIIRITDISGMELRGHMLNTYLFKSNIVILVYDITNMESFNALINWSNSMAELITNDIETNKFYTVFMGNKCDLVYKRTGLRLDMERSVLINDTMKFSRYFVSGKTGENVYESFMEIVTKYLNIPLLNVDVNKNEKQLRKTGLMMQQRMSQDCQTYGQKSMASNEKKENPILRSTCNLQ</sequence>
<evidence type="ECO:0000256" key="2">
    <source>
        <dbReference type="ARBA" id="ARBA00022741"/>
    </source>
</evidence>
<comment type="similarity">
    <text evidence="1">Belongs to the small GTPase superfamily. Rab family.</text>
</comment>
<comment type="caution">
    <text evidence="4">The sequence shown here is derived from an EMBL/GenBank/DDBJ whole genome shotgun (WGS) entry which is preliminary data.</text>
</comment>
<dbReference type="SUPFAM" id="SSF52540">
    <property type="entry name" value="P-loop containing nucleoside triphosphate hydrolases"/>
    <property type="match status" value="1"/>
</dbReference>
<dbReference type="PROSITE" id="PS51419">
    <property type="entry name" value="RAB"/>
    <property type="match status" value="1"/>
</dbReference>
<dbReference type="NCBIfam" id="TIGR00231">
    <property type="entry name" value="small_GTP"/>
    <property type="match status" value="1"/>
</dbReference>
<evidence type="ECO:0000256" key="3">
    <source>
        <dbReference type="SAM" id="MobiDB-lite"/>
    </source>
</evidence>
<accession>A0ABD1EMP0</accession>
<dbReference type="PANTHER" id="PTHR47978">
    <property type="match status" value="1"/>
</dbReference>